<evidence type="ECO:0000313" key="2">
    <source>
        <dbReference type="Proteomes" id="UP000277204"/>
    </source>
</evidence>
<proteinExistence type="predicted"/>
<protein>
    <submittedName>
        <fullName evidence="1">Uncharacterized protein</fullName>
    </submittedName>
</protein>
<keyword evidence="2" id="KW-1185">Reference proteome</keyword>
<evidence type="ECO:0000313" key="1">
    <source>
        <dbReference type="EMBL" id="VDP44450.1"/>
    </source>
</evidence>
<dbReference type="AlphaFoldDB" id="A0A3P8DM97"/>
<gene>
    <name evidence="1" type="ORF">SMRZ_LOCUS22755</name>
</gene>
<dbReference type="Proteomes" id="UP000277204">
    <property type="component" value="Unassembled WGS sequence"/>
</dbReference>
<accession>A0A3P8DM97</accession>
<sequence>MLLAKFPQVFLEALFPLFFDSFGERSGRVIENSELASSAS</sequence>
<dbReference type="EMBL" id="UZAI01019321">
    <property type="protein sequence ID" value="VDP44450.1"/>
    <property type="molecule type" value="Genomic_DNA"/>
</dbReference>
<reference evidence="1 2" key="1">
    <citation type="submission" date="2018-11" db="EMBL/GenBank/DDBJ databases">
        <authorList>
            <consortium name="Pathogen Informatics"/>
        </authorList>
    </citation>
    <scope>NUCLEOTIDE SEQUENCE [LARGE SCALE GENOMIC DNA]</scope>
    <source>
        <strain evidence="1 2">Zambia</strain>
    </source>
</reference>
<name>A0A3P8DM97_9TREM</name>
<organism evidence="1 2">
    <name type="scientific">Schistosoma margrebowiei</name>
    <dbReference type="NCBI Taxonomy" id="48269"/>
    <lineage>
        <taxon>Eukaryota</taxon>
        <taxon>Metazoa</taxon>
        <taxon>Spiralia</taxon>
        <taxon>Lophotrochozoa</taxon>
        <taxon>Platyhelminthes</taxon>
        <taxon>Trematoda</taxon>
        <taxon>Digenea</taxon>
        <taxon>Strigeidida</taxon>
        <taxon>Schistosomatoidea</taxon>
        <taxon>Schistosomatidae</taxon>
        <taxon>Schistosoma</taxon>
    </lineage>
</organism>